<dbReference type="EMBL" id="JAMSHJ010000005">
    <property type="protein sequence ID" value="KAI5414140.1"/>
    <property type="molecule type" value="Genomic_DNA"/>
</dbReference>
<evidence type="ECO:0000256" key="1">
    <source>
        <dbReference type="SAM" id="MobiDB-lite"/>
    </source>
</evidence>
<comment type="caution">
    <text evidence="2">The sequence shown here is derived from an EMBL/GenBank/DDBJ whole genome shotgun (WGS) entry which is preliminary data.</text>
</comment>
<reference evidence="2 3" key="1">
    <citation type="journal article" date="2022" name="Nat. Genet.">
        <title>Improved pea reference genome and pan-genome highlight genomic features and evolutionary characteristics.</title>
        <authorList>
            <person name="Yang T."/>
            <person name="Liu R."/>
            <person name="Luo Y."/>
            <person name="Hu S."/>
            <person name="Wang D."/>
            <person name="Wang C."/>
            <person name="Pandey M.K."/>
            <person name="Ge S."/>
            <person name="Xu Q."/>
            <person name="Li N."/>
            <person name="Li G."/>
            <person name="Huang Y."/>
            <person name="Saxena R.K."/>
            <person name="Ji Y."/>
            <person name="Li M."/>
            <person name="Yan X."/>
            <person name="He Y."/>
            <person name="Liu Y."/>
            <person name="Wang X."/>
            <person name="Xiang C."/>
            <person name="Varshney R.K."/>
            <person name="Ding H."/>
            <person name="Gao S."/>
            <person name="Zong X."/>
        </authorList>
    </citation>
    <scope>NUCLEOTIDE SEQUENCE [LARGE SCALE GENOMIC DNA]</scope>
    <source>
        <strain evidence="2 3">cv. Zhongwan 6</strain>
    </source>
</reference>
<protein>
    <submittedName>
        <fullName evidence="2">Uncharacterized protein</fullName>
    </submittedName>
</protein>
<name>A0A9D5AQ34_PEA</name>
<organism evidence="2 3">
    <name type="scientific">Pisum sativum</name>
    <name type="common">Garden pea</name>
    <name type="synonym">Lathyrus oleraceus</name>
    <dbReference type="NCBI Taxonomy" id="3888"/>
    <lineage>
        <taxon>Eukaryota</taxon>
        <taxon>Viridiplantae</taxon>
        <taxon>Streptophyta</taxon>
        <taxon>Embryophyta</taxon>
        <taxon>Tracheophyta</taxon>
        <taxon>Spermatophyta</taxon>
        <taxon>Magnoliopsida</taxon>
        <taxon>eudicotyledons</taxon>
        <taxon>Gunneridae</taxon>
        <taxon>Pentapetalae</taxon>
        <taxon>rosids</taxon>
        <taxon>fabids</taxon>
        <taxon>Fabales</taxon>
        <taxon>Fabaceae</taxon>
        <taxon>Papilionoideae</taxon>
        <taxon>50 kb inversion clade</taxon>
        <taxon>NPAAA clade</taxon>
        <taxon>Hologalegina</taxon>
        <taxon>IRL clade</taxon>
        <taxon>Fabeae</taxon>
        <taxon>Lathyrus</taxon>
    </lineage>
</organism>
<dbReference type="AlphaFoldDB" id="A0A9D5AQ34"/>
<keyword evidence="3" id="KW-1185">Reference proteome</keyword>
<dbReference type="Proteomes" id="UP001058974">
    <property type="component" value="Chromosome 5"/>
</dbReference>
<feature type="region of interest" description="Disordered" evidence="1">
    <location>
        <begin position="89"/>
        <end position="131"/>
    </location>
</feature>
<evidence type="ECO:0000313" key="3">
    <source>
        <dbReference type="Proteomes" id="UP001058974"/>
    </source>
</evidence>
<feature type="compositionally biased region" description="Acidic residues" evidence="1">
    <location>
        <begin position="102"/>
        <end position="113"/>
    </location>
</feature>
<accession>A0A9D5AQ34</accession>
<sequence length="131" mass="14325">MDTTQLLYLIMSGKWIDVAQIIANGMIHVAESGKEFGTRTRSTCPLVFPDLIMGLLIASRPDAGHHFMTPEEFQTHIAWPGDKPFYQGEIVIGHGNGNKDDDKEDAETEEEEGTSGGPKTASDDDEEMGGE</sequence>
<evidence type="ECO:0000313" key="2">
    <source>
        <dbReference type="EMBL" id="KAI5414140.1"/>
    </source>
</evidence>
<dbReference type="Gramene" id="Psat05G0832800-T1">
    <property type="protein sequence ID" value="KAI5414140.1"/>
    <property type="gene ID" value="KIW84_058328"/>
</dbReference>
<proteinExistence type="predicted"/>
<gene>
    <name evidence="2" type="ORF">KIW84_058328</name>
</gene>